<keyword evidence="5 8" id="KW-1133">Transmembrane helix</keyword>
<feature type="transmembrane region" description="Helical" evidence="8">
    <location>
        <begin position="6"/>
        <end position="24"/>
    </location>
</feature>
<dbReference type="GO" id="GO:0009103">
    <property type="term" value="P:lipopolysaccharide biosynthetic process"/>
    <property type="evidence" value="ECO:0007669"/>
    <property type="project" value="TreeGrafter"/>
</dbReference>
<feature type="transmembrane region" description="Helical" evidence="8">
    <location>
        <begin position="45"/>
        <end position="71"/>
    </location>
</feature>
<sequence length="359" mass="39143">MWILVYIYIFSFAVLLSALLVPIVRKIAIRFSILDPSEVRKSKPVPLLGGIAIYTGFVLTVIINLGILSFLKINPELLTSLPEVIAERVATVEVTYGRLIGILLGATSIMVLGLIDDVRKLSPKIKLSGQFFAAFLLVLFGVRLTLFLPTYPAVLVTILWVVGITNAFNLLDNMDGLSSGVALIASLIFLVVALTGGQFLVSVILIAFIGTILGFLRYNFHPAAIFMGDAGSMFIGFLLASLVILSTFYTEGAPTHLPIVMPLLILGVPLFDTASVILIRLKKKLPIFKADKRHLSHRLLNLGMTQSQAVLFIYLLTFCVGISALLLRDVGWGGAFIILLQMLTVFGLIVLLEVSKARN</sequence>
<evidence type="ECO:0000256" key="5">
    <source>
        <dbReference type="ARBA" id="ARBA00022989"/>
    </source>
</evidence>
<dbReference type="Proteomes" id="UP000266287">
    <property type="component" value="Unassembled WGS sequence"/>
</dbReference>
<feature type="transmembrane region" description="Helical" evidence="8">
    <location>
        <begin position="299"/>
        <end position="326"/>
    </location>
</feature>
<organism evidence="9 10">
    <name type="scientific">candidate division NPL-UPA2 bacterium Unc8</name>
    <dbReference type="NCBI Taxonomy" id="1980939"/>
    <lineage>
        <taxon>Bacteria</taxon>
    </lineage>
</organism>
<dbReference type="Pfam" id="PF00953">
    <property type="entry name" value="Glycos_transf_4"/>
    <property type="match status" value="1"/>
</dbReference>
<feature type="transmembrane region" description="Helical" evidence="8">
    <location>
        <begin position="199"/>
        <end position="218"/>
    </location>
</feature>
<dbReference type="GO" id="GO:0044038">
    <property type="term" value="P:cell wall macromolecule biosynthetic process"/>
    <property type="evidence" value="ECO:0007669"/>
    <property type="project" value="TreeGrafter"/>
</dbReference>
<dbReference type="InterPro" id="IPR000715">
    <property type="entry name" value="Glycosyl_transferase_4"/>
</dbReference>
<feature type="transmembrane region" description="Helical" evidence="8">
    <location>
        <begin position="127"/>
        <end position="146"/>
    </location>
</feature>
<evidence type="ECO:0000256" key="4">
    <source>
        <dbReference type="ARBA" id="ARBA00022692"/>
    </source>
</evidence>
<reference evidence="9 10" key="1">
    <citation type="submission" date="2018-08" db="EMBL/GenBank/DDBJ databases">
        <title>Draft genome of candidate division NPL-UPA2 bacterium Unc8 that adapted to ultra-basic serpentinizing groundwater.</title>
        <authorList>
            <person name="Ishii S."/>
            <person name="Suzuki S."/>
            <person name="Nealson K.H."/>
        </authorList>
    </citation>
    <scope>NUCLEOTIDE SEQUENCE [LARGE SCALE GENOMIC DNA]</scope>
    <source>
        <strain evidence="9">Unc8</strain>
    </source>
</reference>
<feature type="binding site" evidence="7">
    <location>
        <position position="169"/>
    </location>
    <ligand>
        <name>Mg(2+)</name>
        <dbReference type="ChEBI" id="CHEBI:18420"/>
    </ligand>
</feature>
<accession>A0A399FW10</accession>
<evidence type="ECO:0000256" key="1">
    <source>
        <dbReference type="ARBA" id="ARBA00004651"/>
    </source>
</evidence>
<feature type="binding site" evidence="7">
    <location>
        <position position="229"/>
    </location>
    <ligand>
        <name>Mg(2+)</name>
        <dbReference type="ChEBI" id="CHEBI:18420"/>
    </ligand>
</feature>
<dbReference type="GO" id="GO:0016780">
    <property type="term" value="F:phosphotransferase activity, for other substituted phosphate groups"/>
    <property type="evidence" value="ECO:0007669"/>
    <property type="project" value="InterPro"/>
</dbReference>
<feature type="transmembrane region" description="Helical" evidence="8">
    <location>
        <begin position="96"/>
        <end position="115"/>
    </location>
</feature>
<keyword evidence="3 9" id="KW-0808">Transferase</keyword>
<evidence type="ECO:0000256" key="6">
    <source>
        <dbReference type="ARBA" id="ARBA00023136"/>
    </source>
</evidence>
<comment type="cofactor">
    <cofactor evidence="7">
        <name>Mg(2+)</name>
        <dbReference type="ChEBI" id="CHEBI:18420"/>
    </cofactor>
</comment>
<dbReference type="PANTHER" id="PTHR22926">
    <property type="entry name" value="PHOSPHO-N-ACETYLMURAMOYL-PENTAPEPTIDE-TRANSFERASE"/>
    <property type="match status" value="1"/>
</dbReference>
<gene>
    <name evidence="9" type="ORF">B9J77_04955</name>
</gene>
<feature type="transmembrane region" description="Helical" evidence="8">
    <location>
        <begin position="256"/>
        <end position="279"/>
    </location>
</feature>
<evidence type="ECO:0000256" key="8">
    <source>
        <dbReference type="SAM" id="Phobius"/>
    </source>
</evidence>
<evidence type="ECO:0000313" key="9">
    <source>
        <dbReference type="EMBL" id="RIH99628.1"/>
    </source>
</evidence>
<dbReference type="GO" id="GO:0071555">
    <property type="term" value="P:cell wall organization"/>
    <property type="evidence" value="ECO:0007669"/>
    <property type="project" value="TreeGrafter"/>
</dbReference>
<keyword evidence="7" id="KW-0479">Metal-binding</keyword>
<dbReference type="PANTHER" id="PTHR22926:SF3">
    <property type="entry name" value="UNDECAPRENYL-PHOSPHATE ALPHA-N-ACETYLGLUCOSAMINYL 1-PHOSPHATE TRANSFERASE"/>
    <property type="match status" value="1"/>
</dbReference>
<dbReference type="AlphaFoldDB" id="A0A399FW10"/>
<feature type="transmembrane region" description="Helical" evidence="8">
    <location>
        <begin position="230"/>
        <end position="250"/>
    </location>
</feature>
<comment type="subcellular location">
    <subcellularLocation>
        <location evidence="1">Cell membrane</location>
        <topology evidence="1">Multi-pass membrane protein</topology>
    </subcellularLocation>
</comment>
<dbReference type="GO" id="GO:0046872">
    <property type="term" value="F:metal ion binding"/>
    <property type="evidence" value="ECO:0007669"/>
    <property type="project" value="UniProtKB-KW"/>
</dbReference>
<proteinExistence type="predicted"/>
<feature type="transmembrane region" description="Helical" evidence="8">
    <location>
        <begin position="332"/>
        <end position="352"/>
    </location>
</feature>
<name>A0A399FW10_UNCN2</name>
<keyword evidence="6 8" id="KW-0472">Membrane</keyword>
<evidence type="ECO:0000313" key="10">
    <source>
        <dbReference type="Proteomes" id="UP000266287"/>
    </source>
</evidence>
<keyword evidence="4 8" id="KW-0812">Transmembrane</keyword>
<keyword evidence="2" id="KW-1003">Cell membrane</keyword>
<feature type="transmembrane region" description="Helical" evidence="8">
    <location>
        <begin position="176"/>
        <end position="193"/>
    </location>
</feature>
<dbReference type="EMBL" id="NDHY01000016">
    <property type="protein sequence ID" value="RIH99628.1"/>
    <property type="molecule type" value="Genomic_DNA"/>
</dbReference>
<evidence type="ECO:0000256" key="2">
    <source>
        <dbReference type="ARBA" id="ARBA00022475"/>
    </source>
</evidence>
<keyword evidence="7" id="KW-0460">Magnesium</keyword>
<evidence type="ECO:0000256" key="7">
    <source>
        <dbReference type="PIRSR" id="PIRSR600715-1"/>
    </source>
</evidence>
<dbReference type="CDD" id="cd06853">
    <property type="entry name" value="GT_WecA_like"/>
    <property type="match status" value="1"/>
</dbReference>
<protein>
    <submittedName>
        <fullName evidence="9">Undecaprenyl/decaprenyl-phosphate alpha-N-acetylglucosaminyl 1-phosphate transferase</fullName>
    </submittedName>
</protein>
<comment type="caution">
    <text evidence="9">The sequence shown here is derived from an EMBL/GenBank/DDBJ whole genome shotgun (WGS) entry which is preliminary data.</text>
</comment>
<dbReference type="GO" id="GO:0005886">
    <property type="term" value="C:plasma membrane"/>
    <property type="evidence" value="ECO:0007669"/>
    <property type="project" value="UniProtKB-SubCell"/>
</dbReference>
<evidence type="ECO:0000256" key="3">
    <source>
        <dbReference type="ARBA" id="ARBA00022679"/>
    </source>
</evidence>